<dbReference type="Pfam" id="PF00027">
    <property type="entry name" value="cNMP_binding"/>
    <property type="match status" value="1"/>
</dbReference>
<dbReference type="InterPro" id="IPR018490">
    <property type="entry name" value="cNMP-bd_dom_sf"/>
</dbReference>
<dbReference type="GO" id="GO:0016301">
    <property type="term" value="F:kinase activity"/>
    <property type="evidence" value="ECO:0007669"/>
    <property type="project" value="UniProtKB-KW"/>
</dbReference>
<dbReference type="InterPro" id="IPR014710">
    <property type="entry name" value="RmlC-like_jellyroll"/>
</dbReference>
<keyword evidence="7" id="KW-1185">Reference proteome</keyword>
<evidence type="ECO:0000256" key="3">
    <source>
        <dbReference type="ARBA" id="ARBA00023163"/>
    </source>
</evidence>
<evidence type="ECO:0000256" key="2">
    <source>
        <dbReference type="ARBA" id="ARBA00023125"/>
    </source>
</evidence>
<dbReference type="PROSITE" id="PS51063">
    <property type="entry name" value="HTH_CRP_2"/>
    <property type="match status" value="1"/>
</dbReference>
<keyword evidence="3" id="KW-0804">Transcription</keyword>
<name>A0A1M6LY18_9FIRM</name>
<dbReference type="STRING" id="1121950.SAMN02745243_01305"/>
<accession>A0A1M6LY18</accession>
<gene>
    <name evidence="6" type="ORF">SAMN02745243_01305</name>
</gene>
<dbReference type="RefSeq" id="WP_073107123.1">
    <property type="nucleotide sequence ID" value="NZ_FQZY01000016.1"/>
</dbReference>
<dbReference type="InterPro" id="IPR050397">
    <property type="entry name" value="Env_Response_Regulators"/>
</dbReference>
<evidence type="ECO:0000256" key="1">
    <source>
        <dbReference type="ARBA" id="ARBA00023015"/>
    </source>
</evidence>
<dbReference type="Proteomes" id="UP000184301">
    <property type="component" value="Unassembled WGS sequence"/>
</dbReference>
<dbReference type="PROSITE" id="PS50042">
    <property type="entry name" value="CNMP_BINDING_3"/>
    <property type="match status" value="1"/>
</dbReference>
<evidence type="ECO:0000313" key="7">
    <source>
        <dbReference type="Proteomes" id="UP000184301"/>
    </source>
</evidence>
<dbReference type="PANTHER" id="PTHR24567:SF26">
    <property type="entry name" value="REGULATORY PROTEIN YEIL"/>
    <property type="match status" value="1"/>
</dbReference>
<evidence type="ECO:0000259" key="4">
    <source>
        <dbReference type="PROSITE" id="PS50042"/>
    </source>
</evidence>
<dbReference type="SUPFAM" id="SSF46785">
    <property type="entry name" value="Winged helix' DNA-binding domain"/>
    <property type="match status" value="1"/>
</dbReference>
<dbReference type="PRINTS" id="PR00103">
    <property type="entry name" value="CAMPKINASE"/>
</dbReference>
<evidence type="ECO:0000313" key="6">
    <source>
        <dbReference type="EMBL" id="SHJ76108.1"/>
    </source>
</evidence>
<keyword evidence="6" id="KW-0418">Kinase</keyword>
<dbReference type="Pfam" id="PF13545">
    <property type="entry name" value="HTH_Crp_2"/>
    <property type="match status" value="1"/>
</dbReference>
<dbReference type="CDD" id="cd00038">
    <property type="entry name" value="CAP_ED"/>
    <property type="match status" value="1"/>
</dbReference>
<dbReference type="AlphaFoldDB" id="A0A1M6LY18"/>
<keyword evidence="6" id="KW-0808">Transferase</keyword>
<dbReference type="InterPro" id="IPR036390">
    <property type="entry name" value="WH_DNA-bd_sf"/>
</dbReference>
<dbReference type="SMART" id="SM00100">
    <property type="entry name" value="cNMP"/>
    <property type="match status" value="1"/>
</dbReference>
<dbReference type="EMBL" id="FQZY01000016">
    <property type="protein sequence ID" value="SHJ76108.1"/>
    <property type="molecule type" value="Genomic_DNA"/>
</dbReference>
<proteinExistence type="predicted"/>
<sequence>MIQTNIMDVLEALERDKKIYDIFKNCPYEILRTIQLKRYKAGKFVLEQGVVHDTFYIIVEGCADIYVESEHGKKYYLNTYEKGQYIGELEIFDRVPYMSRIESKGEVVVLEVGRENCLKWIRSDQNFSEYILHTLCRGTYRTYQNMGDNSLYTLKQRICQFLIDNTDDEGHFHVPLHTETLSERMAVTPRSVNRILKQLRDDDVIEINKTMVTIKNYDQLLEER</sequence>
<organism evidence="6 7">
    <name type="scientific">Hespellia stercorisuis DSM 15480</name>
    <dbReference type="NCBI Taxonomy" id="1121950"/>
    <lineage>
        <taxon>Bacteria</taxon>
        <taxon>Bacillati</taxon>
        <taxon>Bacillota</taxon>
        <taxon>Clostridia</taxon>
        <taxon>Lachnospirales</taxon>
        <taxon>Lachnospiraceae</taxon>
        <taxon>Hespellia</taxon>
    </lineage>
</organism>
<evidence type="ECO:0000259" key="5">
    <source>
        <dbReference type="PROSITE" id="PS51063"/>
    </source>
</evidence>
<dbReference type="Gene3D" id="2.60.120.10">
    <property type="entry name" value="Jelly Rolls"/>
    <property type="match status" value="1"/>
</dbReference>
<dbReference type="PANTHER" id="PTHR24567">
    <property type="entry name" value="CRP FAMILY TRANSCRIPTIONAL REGULATORY PROTEIN"/>
    <property type="match status" value="1"/>
</dbReference>
<dbReference type="GO" id="GO:0003700">
    <property type="term" value="F:DNA-binding transcription factor activity"/>
    <property type="evidence" value="ECO:0007669"/>
    <property type="project" value="TreeGrafter"/>
</dbReference>
<dbReference type="SUPFAM" id="SSF51206">
    <property type="entry name" value="cAMP-binding domain-like"/>
    <property type="match status" value="1"/>
</dbReference>
<keyword evidence="2" id="KW-0238">DNA-binding</keyword>
<dbReference type="GO" id="GO:0003677">
    <property type="term" value="F:DNA binding"/>
    <property type="evidence" value="ECO:0007669"/>
    <property type="project" value="UniProtKB-KW"/>
</dbReference>
<protein>
    <submittedName>
        <fullName evidence="6">cAMP-binding domain of CRP or a regulatory subunit of cAMP-dependent protein kinases</fullName>
    </submittedName>
</protein>
<reference evidence="6 7" key="1">
    <citation type="submission" date="2016-11" db="EMBL/GenBank/DDBJ databases">
        <authorList>
            <person name="Jaros S."/>
            <person name="Januszkiewicz K."/>
            <person name="Wedrychowicz H."/>
        </authorList>
    </citation>
    <scope>NUCLEOTIDE SEQUENCE [LARGE SCALE GENOMIC DNA]</scope>
    <source>
        <strain evidence="6 7">DSM 15480</strain>
    </source>
</reference>
<dbReference type="GO" id="GO:0005829">
    <property type="term" value="C:cytosol"/>
    <property type="evidence" value="ECO:0007669"/>
    <property type="project" value="TreeGrafter"/>
</dbReference>
<feature type="domain" description="Cyclic nucleotide-binding" evidence="4">
    <location>
        <begin position="29"/>
        <end position="115"/>
    </location>
</feature>
<dbReference type="InterPro" id="IPR000595">
    <property type="entry name" value="cNMP-bd_dom"/>
</dbReference>
<keyword evidence="1" id="KW-0805">Transcription regulation</keyword>
<feature type="domain" description="HTH crp-type" evidence="5">
    <location>
        <begin position="152"/>
        <end position="218"/>
    </location>
</feature>
<dbReference type="InterPro" id="IPR012318">
    <property type="entry name" value="HTH_CRP"/>
</dbReference>